<dbReference type="AlphaFoldDB" id="A0A8H7F4H2"/>
<feature type="transmembrane region" description="Helical" evidence="2">
    <location>
        <begin position="232"/>
        <end position="253"/>
    </location>
</feature>
<gene>
    <name evidence="3" type="ORF">Agabi119p4_5013</name>
</gene>
<protein>
    <submittedName>
        <fullName evidence="3">Uncharacterized protein</fullName>
    </submittedName>
</protein>
<evidence type="ECO:0000313" key="3">
    <source>
        <dbReference type="EMBL" id="KAF7776620.1"/>
    </source>
</evidence>
<organism evidence="3 4">
    <name type="scientific">Agaricus bisporus var. burnettii</name>
    <dbReference type="NCBI Taxonomy" id="192524"/>
    <lineage>
        <taxon>Eukaryota</taxon>
        <taxon>Fungi</taxon>
        <taxon>Dikarya</taxon>
        <taxon>Basidiomycota</taxon>
        <taxon>Agaricomycotina</taxon>
        <taxon>Agaricomycetes</taxon>
        <taxon>Agaricomycetidae</taxon>
        <taxon>Agaricales</taxon>
        <taxon>Agaricineae</taxon>
        <taxon>Agaricaceae</taxon>
        <taxon>Agaricus</taxon>
    </lineage>
</organism>
<keyword evidence="2" id="KW-1133">Transmembrane helix</keyword>
<keyword evidence="2" id="KW-0812">Transmembrane</keyword>
<sequence>MTVNGTSIPLEGKLLLATQFELVCSTAVAGCFYGIAFVLFCQYVYSLIPQIRGGDRKRQAKFMLVYTIIMMLCGLYFFIANIVTIQDAYIKHANYPGGPYLYEQSALFHGQPVLGVGLACQAMVNMLTSAIQIWRVWIIWKTTEYANFAIVLPSLCFLVSTALQWRTLVLIITLPAEKVFELDSKTNSAENALQGATTMLCTVLISGFLIFQRRRNNKTIGESRTAVNYMSIVAMLVESYTIESVWIFGVLSIDGLVDSPVALFFGDTAVYIEIIAYLLVQYRVARGRAYESQKDPKSFGSLKWNISNHVTDGESDEKSLATADGPVGQMDDSRVNMA</sequence>
<feature type="region of interest" description="Disordered" evidence="1">
    <location>
        <begin position="310"/>
        <end position="338"/>
    </location>
</feature>
<keyword evidence="2" id="KW-0472">Membrane</keyword>
<accession>A0A8H7F4H2</accession>
<feature type="transmembrane region" description="Helical" evidence="2">
    <location>
        <begin position="148"/>
        <end position="172"/>
    </location>
</feature>
<evidence type="ECO:0000256" key="1">
    <source>
        <dbReference type="SAM" id="MobiDB-lite"/>
    </source>
</evidence>
<feature type="transmembrane region" description="Helical" evidence="2">
    <location>
        <begin position="192"/>
        <end position="211"/>
    </location>
</feature>
<feature type="transmembrane region" description="Helical" evidence="2">
    <location>
        <begin position="20"/>
        <end position="41"/>
    </location>
</feature>
<comment type="caution">
    <text evidence="3">The sequence shown here is derived from an EMBL/GenBank/DDBJ whole genome shotgun (WGS) entry which is preliminary data.</text>
</comment>
<dbReference type="Proteomes" id="UP000629468">
    <property type="component" value="Unassembled WGS sequence"/>
</dbReference>
<feature type="transmembrane region" description="Helical" evidence="2">
    <location>
        <begin position="106"/>
        <end position="127"/>
    </location>
</feature>
<dbReference type="EMBL" id="JABXXO010000006">
    <property type="protein sequence ID" value="KAF7776620.1"/>
    <property type="molecule type" value="Genomic_DNA"/>
</dbReference>
<proteinExistence type="predicted"/>
<reference evidence="3 4" key="1">
    <citation type="journal article" name="Sci. Rep.">
        <title>Telomere-to-telomere assembled and centromere annotated genomes of the two main subspecies of the button mushroom Agaricus bisporus reveal especially polymorphic chromosome ends.</title>
        <authorList>
            <person name="Sonnenberg A.S.M."/>
            <person name="Sedaghat-Telgerd N."/>
            <person name="Lavrijssen B."/>
            <person name="Ohm R.A."/>
            <person name="Hendrickx P.M."/>
            <person name="Scholtmeijer K."/>
            <person name="Baars J.J.P."/>
            <person name="van Peer A."/>
        </authorList>
    </citation>
    <scope>NUCLEOTIDE SEQUENCE [LARGE SCALE GENOMIC DNA]</scope>
    <source>
        <strain evidence="3 4">H119_p4</strain>
    </source>
</reference>
<evidence type="ECO:0000313" key="4">
    <source>
        <dbReference type="Proteomes" id="UP000629468"/>
    </source>
</evidence>
<feature type="transmembrane region" description="Helical" evidence="2">
    <location>
        <begin position="259"/>
        <end position="280"/>
    </location>
</feature>
<evidence type="ECO:0000256" key="2">
    <source>
        <dbReference type="SAM" id="Phobius"/>
    </source>
</evidence>
<name>A0A8H7F4H2_AGABI</name>
<feature type="transmembrane region" description="Helical" evidence="2">
    <location>
        <begin position="62"/>
        <end position="86"/>
    </location>
</feature>